<dbReference type="GO" id="GO:0000226">
    <property type="term" value="P:microtubule cytoskeleton organization"/>
    <property type="evidence" value="ECO:0007669"/>
    <property type="project" value="TreeGrafter"/>
</dbReference>
<feature type="region of interest" description="Disordered" evidence="11">
    <location>
        <begin position="545"/>
        <end position="805"/>
    </location>
</feature>
<sequence>MGTHLESSFTSFGKAVGEQNTNLWETVLKQVGSSKTAAARKVLVLGDSSSGKSNVVAQLFQASLRPQVGNGLDTATTTATVNATANGLSGGLAADATMAEIDSAVTLSKHDLALSYSYMDVRDEDNEEIIARVGIYQLASDRVSDRELLNFVLDAKSFSSSAAVIVLDWSKPWRFVKTLLRWLNVLSNAVDTVCSDAGTREAKTAKTGGWTQGRAIVDECRERLERLLQEYVEPTGASADHPAGSAMANSSIKHATPLAATAAASADVLLPLAKGVLESNLGVPVLIVCTKSDSMDVMERERGFKEEDFDYIQQVLRAICLRYGAALIYTSTHNPATFATLYHYLVHRLLTVPHTEGVKSSSGSQDQQNDQASDSGDVEMTYEAADNDQRDPDDNAQEQQQQQQQQQQLINYPFRVRANVVDRNVVFVPAGWDSAAKIGYLREPFDVLAAQSSWATDEQRYAEIVDQATGKSTEALNGEDKQQSNGAESLLRNYGEVVTAPRYRAGADADGSSVAIAAAAAAGMANQVIVEDDQTFLETLYEEQQDQMALEGEEAEEHSMHNTDAYGDNRMRPGGGGGGHGHGHGHGSTRFVTGLLRGSSHAAESAAAGINDHDSNAALSDDNSEDFDRIDANASPSSFPRQSSMRSGSHARSDSIEASNSGSLGRSSSARLGRSMTSQSPSSAISSDNAPSLRRKLTANPGEAAAASATGGAGGSSNEELTSFFQNLLGRKGGATPSATASSNGKNSPLQQTARSIAGSMSRATGAAATSAASAASAVGSGSSGQKDIQADLERWKAQIKRPKE</sequence>
<feature type="compositionally biased region" description="Polar residues" evidence="11">
    <location>
        <begin position="634"/>
        <end position="647"/>
    </location>
</feature>
<evidence type="ECO:0008006" key="14">
    <source>
        <dbReference type="Google" id="ProtNLM"/>
    </source>
</evidence>
<organism evidence="12 13">
    <name type="scientific">Coemansia asiatica</name>
    <dbReference type="NCBI Taxonomy" id="1052880"/>
    <lineage>
        <taxon>Eukaryota</taxon>
        <taxon>Fungi</taxon>
        <taxon>Fungi incertae sedis</taxon>
        <taxon>Zoopagomycota</taxon>
        <taxon>Kickxellomycotina</taxon>
        <taxon>Kickxellomycetes</taxon>
        <taxon>Kickxellales</taxon>
        <taxon>Kickxellaceae</taxon>
        <taxon>Coemansia</taxon>
    </lineage>
</organism>
<evidence type="ECO:0000313" key="13">
    <source>
        <dbReference type="Proteomes" id="UP001145021"/>
    </source>
</evidence>
<dbReference type="SUPFAM" id="SSF52540">
    <property type="entry name" value="P-loop containing nucleoside triphosphate hydrolases"/>
    <property type="match status" value="1"/>
</dbReference>
<evidence type="ECO:0000256" key="9">
    <source>
        <dbReference type="ARBA" id="ARBA00023175"/>
    </source>
</evidence>
<dbReference type="GO" id="GO:0005874">
    <property type="term" value="C:microtubule"/>
    <property type="evidence" value="ECO:0007669"/>
    <property type="project" value="UniProtKB-KW"/>
</dbReference>
<keyword evidence="4" id="KW-0963">Cytoplasm</keyword>
<feature type="compositionally biased region" description="Acidic residues" evidence="11">
    <location>
        <begin position="545"/>
        <end position="556"/>
    </location>
</feature>
<protein>
    <recommendedName>
        <fullName evidence="14">Dynein light intermediate chain</fullName>
    </recommendedName>
</protein>
<feature type="compositionally biased region" description="Polar residues" evidence="11">
    <location>
        <begin position="737"/>
        <end position="755"/>
    </location>
</feature>
<feature type="compositionally biased region" description="Polar residues" evidence="11">
    <location>
        <begin position="676"/>
        <end position="690"/>
    </location>
</feature>
<keyword evidence="5" id="KW-0493">Microtubule</keyword>
<feature type="compositionally biased region" description="Low complexity" evidence="11">
    <location>
        <begin position="758"/>
        <end position="785"/>
    </location>
</feature>
<keyword evidence="7" id="KW-0067">ATP-binding</keyword>
<feature type="compositionally biased region" description="Low complexity" evidence="11">
    <location>
        <begin position="397"/>
        <end position="407"/>
    </location>
</feature>
<dbReference type="GO" id="GO:0005524">
    <property type="term" value="F:ATP binding"/>
    <property type="evidence" value="ECO:0007669"/>
    <property type="project" value="UniProtKB-KW"/>
</dbReference>
<dbReference type="Pfam" id="PF05783">
    <property type="entry name" value="DLIC"/>
    <property type="match status" value="3"/>
</dbReference>
<keyword evidence="10" id="KW-0206">Cytoskeleton</keyword>
<gene>
    <name evidence="12" type="ORF">LPJ64_004936</name>
</gene>
<dbReference type="GO" id="GO:0035974">
    <property type="term" value="C:meiotic spindle pole body"/>
    <property type="evidence" value="ECO:0007669"/>
    <property type="project" value="TreeGrafter"/>
</dbReference>
<name>A0A9W7XGX9_9FUNG</name>
<accession>A0A9W7XGX9</accession>
<evidence type="ECO:0000256" key="11">
    <source>
        <dbReference type="SAM" id="MobiDB-lite"/>
    </source>
</evidence>
<keyword evidence="9" id="KW-0505">Motor protein</keyword>
<keyword evidence="13" id="KW-1185">Reference proteome</keyword>
<dbReference type="GO" id="GO:0045504">
    <property type="term" value="F:dynein heavy chain binding"/>
    <property type="evidence" value="ECO:0007669"/>
    <property type="project" value="TreeGrafter"/>
</dbReference>
<feature type="compositionally biased region" description="Low complexity" evidence="11">
    <location>
        <begin position="360"/>
        <end position="375"/>
    </location>
</feature>
<proteinExistence type="inferred from homology"/>
<dbReference type="InterPro" id="IPR022780">
    <property type="entry name" value="Dynein_light_int_chain"/>
</dbReference>
<dbReference type="PANTHER" id="PTHR12688">
    <property type="entry name" value="DYNEIN LIGHT INTERMEDIATE CHAIN"/>
    <property type="match status" value="1"/>
</dbReference>
<comment type="similarity">
    <text evidence="2">Belongs to the dynein light intermediate chain family.</text>
</comment>
<evidence type="ECO:0000256" key="3">
    <source>
        <dbReference type="ARBA" id="ARBA00022448"/>
    </source>
</evidence>
<keyword evidence="3" id="KW-0813">Transport</keyword>
<feature type="compositionally biased region" description="Low complexity" evidence="11">
    <location>
        <begin position="599"/>
        <end position="608"/>
    </location>
</feature>
<comment type="caution">
    <text evidence="12">The sequence shown here is derived from an EMBL/GenBank/DDBJ whole genome shotgun (WGS) entry which is preliminary data.</text>
</comment>
<reference evidence="12" key="1">
    <citation type="submission" date="2022-07" db="EMBL/GenBank/DDBJ databases">
        <title>Phylogenomic reconstructions and comparative analyses of Kickxellomycotina fungi.</title>
        <authorList>
            <person name="Reynolds N.K."/>
            <person name="Stajich J.E."/>
            <person name="Barry K."/>
            <person name="Grigoriev I.V."/>
            <person name="Crous P."/>
            <person name="Smith M.E."/>
        </authorList>
    </citation>
    <scope>NUCLEOTIDE SEQUENCE</scope>
    <source>
        <strain evidence="12">NBRC 105413</strain>
    </source>
</reference>
<dbReference type="Proteomes" id="UP001145021">
    <property type="component" value="Unassembled WGS sequence"/>
</dbReference>
<evidence type="ECO:0000256" key="8">
    <source>
        <dbReference type="ARBA" id="ARBA00023017"/>
    </source>
</evidence>
<evidence type="ECO:0000256" key="7">
    <source>
        <dbReference type="ARBA" id="ARBA00022840"/>
    </source>
</evidence>
<dbReference type="AlphaFoldDB" id="A0A9W7XGX9"/>
<comment type="subcellular location">
    <subcellularLocation>
        <location evidence="1">Cytoplasm</location>
        <location evidence="1">Cytoskeleton</location>
    </subcellularLocation>
</comment>
<keyword evidence="8" id="KW-0243">Dynein</keyword>
<evidence type="ECO:0000256" key="1">
    <source>
        <dbReference type="ARBA" id="ARBA00004245"/>
    </source>
</evidence>
<feature type="compositionally biased region" description="Low complexity" evidence="11">
    <location>
        <begin position="658"/>
        <end position="675"/>
    </location>
</feature>
<dbReference type="InterPro" id="IPR008467">
    <property type="entry name" value="Dynein1_light_intermed_chain"/>
</dbReference>
<dbReference type="InterPro" id="IPR027417">
    <property type="entry name" value="P-loop_NTPase"/>
</dbReference>
<evidence type="ECO:0000313" key="12">
    <source>
        <dbReference type="EMBL" id="KAJ1643277.1"/>
    </source>
</evidence>
<keyword evidence="6" id="KW-0547">Nucleotide-binding</keyword>
<evidence type="ECO:0000256" key="10">
    <source>
        <dbReference type="ARBA" id="ARBA00023212"/>
    </source>
</evidence>
<dbReference type="PANTHER" id="PTHR12688:SF0">
    <property type="entry name" value="DYNEIN LIGHT INTERMEDIATE CHAIN"/>
    <property type="match status" value="1"/>
</dbReference>
<feature type="compositionally biased region" description="Low complexity" evidence="11">
    <location>
        <begin position="698"/>
        <end position="720"/>
    </location>
</feature>
<feature type="compositionally biased region" description="Basic and acidic residues" evidence="11">
    <location>
        <begin position="557"/>
        <end position="571"/>
    </location>
</feature>
<feature type="region of interest" description="Disordered" evidence="11">
    <location>
        <begin position="356"/>
        <end position="407"/>
    </location>
</feature>
<evidence type="ECO:0000256" key="6">
    <source>
        <dbReference type="ARBA" id="ARBA00022741"/>
    </source>
</evidence>
<evidence type="ECO:0000256" key="4">
    <source>
        <dbReference type="ARBA" id="ARBA00022490"/>
    </source>
</evidence>
<evidence type="ECO:0000256" key="5">
    <source>
        <dbReference type="ARBA" id="ARBA00022701"/>
    </source>
</evidence>
<dbReference type="GO" id="GO:0005868">
    <property type="term" value="C:cytoplasmic dynein complex"/>
    <property type="evidence" value="ECO:0007669"/>
    <property type="project" value="InterPro"/>
</dbReference>
<dbReference type="EMBL" id="JANBOH010000273">
    <property type="protein sequence ID" value="KAJ1643277.1"/>
    <property type="molecule type" value="Genomic_DNA"/>
</dbReference>
<evidence type="ECO:0000256" key="2">
    <source>
        <dbReference type="ARBA" id="ARBA00006831"/>
    </source>
</evidence>
<dbReference type="Gene3D" id="3.40.50.300">
    <property type="entry name" value="P-loop containing nucleotide triphosphate hydrolases"/>
    <property type="match status" value="1"/>
</dbReference>
<dbReference type="GO" id="GO:0007018">
    <property type="term" value="P:microtubule-based movement"/>
    <property type="evidence" value="ECO:0007669"/>
    <property type="project" value="InterPro"/>
</dbReference>